<evidence type="ECO:0000313" key="7">
    <source>
        <dbReference type="EMBL" id="GGZ11192.1"/>
    </source>
</evidence>
<dbReference type="InterPro" id="IPR003953">
    <property type="entry name" value="FAD-dep_OxRdtase_2_FAD-bd"/>
</dbReference>
<dbReference type="RefSeq" id="WP_189621821.1">
    <property type="nucleotide sequence ID" value="NZ_BMZA01000012.1"/>
</dbReference>
<dbReference type="Proteomes" id="UP000648075">
    <property type="component" value="Unassembled WGS sequence"/>
</dbReference>
<reference evidence="7" key="1">
    <citation type="journal article" date="2014" name="Int. J. Syst. Evol. Microbiol.">
        <title>Complete genome sequence of Corynebacterium casei LMG S-19264T (=DSM 44701T), isolated from a smear-ripened cheese.</title>
        <authorList>
            <consortium name="US DOE Joint Genome Institute (JGI-PGF)"/>
            <person name="Walter F."/>
            <person name="Albersmeier A."/>
            <person name="Kalinowski J."/>
            <person name="Ruckert C."/>
        </authorList>
    </citation>
    <scope>NUCLEOTIDE SEQUENCE</scope>
    <source>
        <strain evidence="7">KCTC 32255</strain>
    </source>
</reference>
<dbReference type="Pfam" id="PF00890">
    <property type="entry name" value="FAD_binding_2"/>
    <property type="match status" value="1"/>
</dbReference>
<dbReference type="InterPro" id="IPR050315">
    <property type="entry name" value="FAD-oxidoreductase_2"/>
</dbReference>
<dbReference type="SUPFAM" id="SSF56425">
    <property type="entry name" value="Succinate dehydrogenase/fumarate reductase flavoprotein, catalytic domain"/>
    <property type="match status" value="1"/>
</dbReference>
<comment type="cofactor">
    <cofactor evidence="1">
        <name>FAD</name>
        <dbReference type="ChEBI" id="CHEBI:57692"/>
    </cofactor>
</comment>
<dbReference type="GO" id="GO:0008202">
    <property type="term" value="P:steroid metabolic process"/>
    <property type="evidence" value="ECO:0007669"/>
    <property type="project" value="UniProtKB-ARBA"/>
</dbReference>
<keyword evidence="8" id="KW-1185">Reference proteome</keyword>
<name>A0A918PJA3_9SPHN</name>
<proteinExistence type="predicted"/>
<evidence type="ECO:0000256" key="4">
    <source>
        <dbReference type="ARBA" id="ARBA00023002"/>
    </source>
</evidence>
<evidence type="ECO:0000259" key="6">
    <source>
        <dbReference type="Pfam" id="PF00890"/>
    </source>
</evidence>
<reference evidence="7" key="2">
    <citation type="submission" date="2020-09" db="EMBL/GenBank/DDBJ databases">
        <authorList>
            <person name="Sun Q."/>
            <person name="Kim S."/>
        </authorList>
    </citation>
    <scope>NUCLEOTIDE SEQUENCE</scope>
    <source>
        <strain evidence="7">KCTC 32255</strain>
    </source>
</reference>
<dbReference type="InterPro" id="IPR036188">
    <property type="entry name" value="FAD/NAD-bd_sf"/>
</dbReference>
<feature type="region of interest" description="Disordered" evidence="5">
    <location>
        <begin position="461"/>
        <end position="485"/>
    </location>
</feature>
<evidence type="ECO:0000256" key="2">
    <source>
        <dbReference type="ARBA" id="ARBA00022630"/>
    </source>
</evidence>
<comment type="caution">
    <text evidence="7">The sequence shown here is derived from an EMBL/GenBank/DDBJ whole genome shotgun (WGS) entry which is preliminary data.</text>
</comment>
<sequence length="578" mass="61735">MQDTNSKQAVANEITVDVLVVGSGAGGLSAAMSAKLARLDVLLVEKTETFGGTAARSGGMLWIPLNPLSLADGIADSREEAKAYVQAEARDVYNEEIVDSYLTHAPRMVEAYRNAYPSMKFVRNDAVADNHPHLPGAKDKGRTLTVPLYDARELGKNAYHLAKPIPTMTFMGMMVSARELGDFFNVWRSKASFKLVAGRMIEHVRDMVTKRQAMRLASGSALVGRMAKAVFDSGTPLWRSTAVTSLIQENGRVIGAMAMREGRPVRILARKGVVLATGGYPHDMARRKALAPIPRLAEQAFPMAKEGCTGDGIRMAEEVGGKIEDRMFNTTSWWPVSRVPNRRGGHDLYAHGVDRSKPGFIIVNGQGKRFERETAIGNDLVRAMAKAAGNAPIEAWLIADQQAVSRFGIGVVRPSPLPHGHHVRSGYVIKADTLDELARKCGIDQAGFAAQVATFNANANQGVDPEFHRGESPLDKRNGDPLNKPNPSLRALEHGPFFAVKILPGDFSTLAGLRTNGNAQVLGADGGPIPGLYAAGNDLNTMGGGNSPAGGFTLGPAVTFGFIAGQHMGGAIPDAAAD</sequence>
<dbReference type="GO" id="GO:0016491">
    <property type="term" value="F:oxidoreductase activity"/>
    <property type="evidence" value="ECO:0007669"/>
    <property type="project" value="UniProtKB-KW"/>
</dbReference>
<keyword evidence="2" id="KW-0285">Flavoprotein</keyword>
<feature type="compositionally biased region" description="Basic and acidic residues" evidence="5">
    <location>
        <begin position="465"/>
        <end position="479"/>
    </location>
</feature>
<evidence type="ECO:0000256" key="3">
    <source>
        <dbReference type="ARBA" id="ARBA00022827"/>
    </source>
</evidence>
<dbReference type="Gene3D" id="3.50.50.60">
    <property type="entry name" value="FAD/NAD(P)-binding domain"/>
    <property type="match status" value="2"/>
</dbReference>
<dbReference type="InterPro" id="IPR027477">
    <property type="entry name" value="Succ_DH/fumarate_Rdtase_cat_sf"/>
</dbReference>
<dbReference type="EMBL" id="BMZA01000012">
    <property type="protein sequence ID" value="GGZ11192.1"/>
    <property type="molecule type" value="Genomic_DNA"/>
</dbReference>
<evidence type="ECO:0000313" key="8">
    <source>
        <dbReference type="Proteomes" id="UP000648075"/>
    </source>
</evidence>
<dbReference type="AlphaFoldDB" id="A0A918PJA3"/>
<protein>
    <submittedName>
        <fullName evidence="7">Dehydrogenase</fullName>
    </submittedName>
</protein>
<feature type="domain" description="FAD-dependent oxidoreductase 2 FAD-binding" evidence="6">
    <location>
        <begin position="17"/>
        <end position="552"/>
    </location>
</feature>
<gene>
    <name evidence="7" type="ORF">GCM10011614_27670</name>
</gene>
<organism evidence="7 8">
    <name type="scientific">Novosphingobium colocasiae</name>
    <dbReference type="NCBI Taxonomy" id="1256513"/>
    <lineage>
        <taxon>Bacteria</taxon>
        <taxon>Pseudomonadati</taxon>
        <taxon>Pseudomonadota</taxon>
        <taxon>Alphaproteobacteria</taxon>
        <taxon>Sphingomonadales</taxon>
        <taxon>Sphingomonadaceae</taxon>
        <taxon>Novosphingobium</taxon>
    </lineage>
</organism>
<dbReference type="Gene3D" id="3.90.700.10">
    <property type="entry name" value="Succinate dehydrogenase/fumarate reductase flavoprotein, catalytic domain"/>
    <property type="match status" value="1"/>
</dbReference>
<dbReference type="PANTHER" id="PTHR43400">
    <property type="entry name" value="FUMARATE REDUCTASE"/>
    <property type="match status" value="1"/>
</dbReference>
<keyword evidence="3" id="KW-0274">FAD</keyword>
<keyword evidence="4" id="KW-0560">Oxidoreductase</keyword>
<evidence type="ECO:0000256" key="5">
    <source>
        <dbReference type="SAM" id="MobiDB-lite"/>
    </source>
</evidence>
<accession>A0A918PJA3</accession>
<dbReference type="PANTHER" id="PTHR43400:SF10">
    <property type="entry name" value="3-OXOSTEROID 1-DEHYDROGENASE"/>
    <property type="match status" value="1"/>
</dbReference>
<dbReference type="SUPFAM" id="SSF51905">
    <property type="entry name" value="FAD/NAD(P)-binding domain"/>
    <property type="match status" value="1"/>
</dbReference>
<evidence type="ECO:0000256" key="1">
    <source>
        <dbReference type="ARBA" id="ARBA00001974"/>
    </source>
</evidence>